<dbReference type="InterPro" id="IPR000572">
    <property type="entry name" value="OxRdtase_Mopterin-bd_dom"/>
</dbReference>
<feature type="domain" description="Oxidoreductase molybdopterin-binding" evidence="2">
    <location>
        <begin position="109"/>
        <end position="272"/>
    </location>
</feature>
<dbReference type="Gene3D" id="3.90.420.10">
    <property type="entry name" value="Oxidoreductase, molybdopterin-binding domain"/>
    <property type="match status" value="1"/>
</dbReference>
<dbReference type="SUPFAM" id="SSF56524">
    <property type="entry name" value="Oxidoreductase molybdopterin-binding domain"/>
    <property type="match status" value="1"/>
</dbReference>
<dbReference type="SUPFAM" id="SSF81296">
    <property type="entry name" value="E set domains"/>
    <property type="match status" value="1"/>
</dbReference>
<dbReference type="GO" id="GO:0006790">
    <property type="term" value="P:sulfur compound metabolic process"/>
    <property type="evidence" value="ECO:0007669"/>
    <property type="project" value="TreeGrafter"/>
</dbReference>
<dbReference type="Pfam" id="PF00174">
    <property type="entry name" value="Oxidored_molyb"/>
    <property type="match status" value="1"/>
</dbReference>
<protein>
    <recommendedName>
        <fullName evidence="2">Oxidoreductase molybdopterin-binding domain-containing protein</fullName>
    </recommendedName>
</protein>
<dbReference type="GO" id="GO:0020037">
    <property type="term" value="F:heme binding"/>
    <property type="evidence" value="ECO:0007669"/>
    <property type="project" value="TreeGrafter"/>
</dbReference>
<feature type="region of interest" description="Disordered" evidence="1">
    <location>
        <begin position="43"/>
        <end position="76"/>
    </location>
</feature>
<name>A0A381N062_9ZZZZ</name>
<evidence type="ECO:0000259" key="2">
    <source>
        <dbReference type="Pfam" id="PF00174"/>
    </source>
</evidence>
<feature type="non-terminal residue" evidence="3">
    <location>
        <position position="1"/>
    </location>
</feature>
<proteinExistence type="predicted"/>
<dbReference type="GO" id="GO:0043546">
    <property type="term" value="F:molybdopterin cofactor binding"/>
    <property type="evidence" value="ECO:0007669"/>
    <property type="project" value="TreeGrafter"/>
</dbReference>
<sequence length="416" mass="45244">VYLSELWEYSRRHGLSRRRFVRLLLAGGSIAILDACEIGEVPRQASGTTSDTSDEATGGTSSPPGGESPWVKDPTPFILHPTNLETPLSSLEGLFTPNELFFVRNHATTTPILDPVSFRLRIEGDAIPRPLELSLAELKEMPSRSVVAYLECAGNWRSFFGSVLGRTARGGPWGTGGVGCATWTGVPLGEVLTRAGVSADAVDVLLTGADDVEFNRPMPITKALDPDTILAYKMNGVDLPPDHGAPLRGLVPGWVASNSVKWLTRIDVSTETQWVRNNTSSYVLIGDEWPAERYAPAEGGPVTTQTIKSTLALDWPAEVTAGRQVLKGFAYSPHADVVSVEWRLDDDEEWRAASLVSPAIQYAWRRFEIEWEAVAGPHVIRTRATDAAGNTQPDVVPFNESGYLLNIPLPHPIEVA</sequence>
<dbReference type="InterPro" id="IPR036374">
    <property type="entry name" value="OxRdtase_Mopterin-bd_sf"/>
</dbReference>
<evidence type="ECO:0000256" key="1">
    <source>
        <dbReference type="SAM" id="MobiDB-lite"/>
    </source>
</evidence>
<dbReference type="InterPro" id="IPR008335">
    <property type="entry name" value="Mopterin_OxRdtase_euk"/>
</dbReference>
<dbReference type="EMBL" id="UINC01000045">
    <property type="protein sequence ID" value="SUZ47986.1"/>
    <property type="molecule type" value="Genomic_DNA"/>
</dbReference>
<reference evidence="3" key="1">
    <citation type="submission" date="2018-05" db="EMBL/GenBank/DDBJ databases">
        <authorList>
            <person name="Lanie J.A."/>
            <person name="Ng W.-L."/>
            <person name="Kazmierczak K.M."/>
            <person name="Andrzejewski T.M."/>
            <person name="Davidsen T.M."/>
            <person name="Wayne K.J."/>
            <person name="Tettelin H."/>
            <person name="Glass J.I."/>
            <person name="Rusch D."/>
            <person name="Podicherti R."/>
            <person name="Tsui H.-C.T."/>
            <person name="Winkler M.E."/>
        </authorList>
    </citation>
    <scope>NUCLEOTIDE SEQUENCE</scope>
</reference>
<dbReference type="GO" id="GO:0008482">
    <property type="term" value="F:sulfite oxidase activity"/>
    <property type="evidence" value="ECO:0007669"/>
    <property type="project" value="TreeGrafter"/>
</dbReference>
<evidence type="ECO:0000313" key="3">
    <source>
        <dbReference type="EMBL" id="SUZ47986.1"/>
    </source>
</evidence>
<dbReference type="PRINTS" id="PR00407">
    <property type="entry name" value="EUMOPTERIN"/>
</dbReference>
<dbReference type="PANTHER" id="PTHR19372:SF7">
    <property type="entry name" value="SULFITE OXIDASE, MITOCHONDRIAL"/>
    <property type="match status" value="1"/>
</dbReference>
<gene>
    <name evidence="3" type="ORF">METZ01_LOCUS840</name>
</gene>
<organism evidence="3">
    <name type="scientific">marine metagenome</name>
    <dbReference type="NCBI Taxonomy" id="408172"/>
    <lineage>
        <taxon>unclassified sequences</taxon>
        <taxon>metagenomes</taxon>
        <taxon>ecological metagenomes</taxon>
    </lineage>
</organism>
<dbReference type="Gene3D" id="2.60.40.650">
    <property type="match status" value="1"/>
</dbReference>
<dbReference type="AlphaFoldDB" id="A0A381N062"/>
<dbReference type="InterPro" id="IPR014756">
    <property type="entry name" value="Ig_E-set"/>
</dbReference>
<dbReference type="PANTHER" id="PTHR19372">
    <property type="entry name" value="SULFITE REDUCTASE"/>
    <property type="match status" value="1"/>
</dbReference>
<accession>A0A381N062</accession>